<dbReference type="NCBIfam" id="TIGR02359">
    <property type="entry name" value="thiW"/>
    <property type="match status" value="1"/>
</dbReference>
<accession>A0ABS4JR50</accession>
<keyword evidence="1" id="KW-1133">Transmembrane helix</keyword>
<dbReference type="EMBL" id="JAGGLG010000009">
    <property type="protein sequence ID" value="MBP2018005.1"/>
    <property type="molecule type" value="Genomic_DNA"/>
</dbReference>
<feature type="transmembrane region" description="Helical" evidence="1">
    <location>
        <begin position="96"/>
        <end position="122"/>
    </location>
</feature>
<reference evidence="2 3" key="1">
    <citation type="submission" date="2021-03" db="EMBL/GenBank/DDBJ databases">
        <title>Genomic Encyclopedia of Type Strains, Phase IV (KMG-IV): sequencing the most valuable type-strain genomes for metagenomic binning, comparative biology and taxonomic classification.</title>
        <authorList>
            <person name="Goeker M."/>
        </authorList>
    </citation>
    <scope>NUCLEOTIDE SEQUENCE [LARGE SCALE GENOMIC DNA]</scope>
    <source>
        <strain evidence="2 3">DSM 27138</strain>
    </source>
</reference>
<evidence type="ECO:0000256" key="1">
    <source>
        <dbReference type="SAM" id="Phobius"/>
    </source>
</evidence>
<feature type="transmembrane region" description="Helical" evidence="1">
    <location>
        <begin position="42"/>
        <end position="67"/>
    </location>
</feature>
<keyword evidence="1" id="KW-0472">Membrane</keyword>
<dbReference type="Pfam" id="PF09512">
    <property type="entry name" value="ThiW"/>
    <property type="match status" value="1"/>
</dbReference>
<comment type="caution">
    <text evidence="2">The sequence shown here is derived from an EMBL/GenBank/DDBJ whole genome shotgun (WGS) entry which is preliminary data.</text>
</comment>
<keyword evidence="3" id="KW-1185">Reference proteome</keyword>
<protein>
    <submittedName>
        <fullName evidence="2">Energy coupling factor transporter S component ThiW</fullName>
    </submittedName>
</protein>
<name>A0ABS4JR50_9FIRM</name>
<proteinExistence type="predicted"/>
<dbReference type="PIRSF" id="PIRSF024534">
    <property type="entry name" value="ThiW"/>
    <property type="match status" value="1"/>
</dbReference>
<evidence type="ECO:0000313" key="2">
    <source>
        <dbReference type="EMBL" id="MBP2018005.1"/>
    </source>
</evidence>
<dbReference type="Proteomes" id="UP001519289">
    <property type="component" value="Unassembled WGS sequence"/>
</dbReference>
<sequence>MSRVERLTRMAILVALGVVSSYFSAIPLFGAKLFPAQHAINVVAGAMLGPVYGGVVGLGIAVIRILLGSGTPLAVPGTIFGVVLAGLLYQRTGSRLAAMAGEVIGTGLVGAVAAYPVAVLLLDNAKAAAGGIGFFIPSFAASSAAGALIGGQALVVLQRFRLMAAGRAAYRSGT</sequence>
<dbReference type="Gene3D" id="1.10.1760.20">
    <property type="match status" value="1"/>
</dbReference>
<organism evidence="2 3">
    <name type="scientific">Symbiobacterium terraclitae</name>
    <dbReference type="NCBI Taxonomy" id="557451"/>
    <lineage>
        <taxon>Bacteria</taxon>
        <taxon>Bacillati</taxon>
        <taxon>Bacillota</taxon>
        <taxon>Clostridia</taxon>
        <taxon>Eubacteriales</taxon>
        <taxon>Symbiobacteriaceae</taxon>
        <taxon>Symbiobacterium</taxon>
    </lineage>
</organism>
<feature type="transmembrane region" description="Helical" evidence="1">
    <location>
        <begin position="12"/>
        <end position="30"/>
    </location>
</feature>
<dbReference type="RefSeq" id="WP_209466146.1">
    <property type="nucleotide sequence ID" value="NZ_JAGGLG010000009.1"/>
</dbReference>
<keyword evidence="1" id="KW-0812">Transmembrane</keyword>
<feature type="transmembrane region" description="Helical" evidence="1">
    <location>
        <begin position="134"/>
        <end position="157"/>
    </location>
</feature>
<feature type="transmembrane region" description="Helical" evidence="1">
    <location>
        <begin position="73"/>
        <end position="89"/>
    </location>
</feature>
<dbReference type="InterPro" id="IPR012652">
    <property type="entry name" value="ThiW"/>
</dbReference>
<evidence type="ECO:0000313" key="3">
    <source>
        <dbReference type="Proteomes" id="UP001519289"/>
    </source>
</evidence>
<gene>
    <name evidence="2" type="ORF">J2Z79_001404</name>
</gene>